<dbReference type="HOGENOM" id="CLU_453996_0_0_9"/>
<dbReference type="Pfam" id="PF16902">
    <property type="entry name" value="FokI_D3"/>
    <property type="match status" value="1"/>
</dbReference>
<dbReference type="GO" id="GO:0009307">
    <property type="term" value="P:DNA restriction-modification system"/>
    <property type="evidence" value="ECO:0007669"/>
    <property type="project" value="InterPro"/>
</dbReference>
<dbReference type="EMBL" id="ABCB02000019">
    <property type="protein sequence ID" value="EDO60848.1"/>
    <property type="molecule type" value="Genomic_DNA"/>
</dbReference>
<proteinExistence type="predicted"/>
<evidence type="ECO:0000259" key="4">
    <source>
        <dbReference type="Pfam" id="PF16902"/>
    </source>
</evidence>
<evidence type="ECO:0000259" key="2">
    <source>
        <dbReference type="Pfam" id="PF02981"/>
    </source>
</evidence>
<dbReference type="InterPro" id="IPR036388">
    <property type="entry name" value="WH-like_DNA-bd_sf"/>
</dbReference>
<dbReference type="Proteomes" id="UP000003490">
    <property type="component" value="Unassembled WGS sequence"/>
</dbReference>
<dbReference type="GO" id="GO:0009036">
    <property type="term" value="F:type II site-specific deoxyribonuclease activity"/>
    <property type="evidence" value="ECO:0007669"/>
    <property type="project" value="InterPro"/>
</dbReference>
<dbReference type="OrthoDB" id="2266376at2"/>
<protein>
    <submittedName>
        <fullName evidence="5">Restriction endonuclease FokI, catalytic domain protein</fullName>
    </submittedName>
</protein>
<dbReference type="AlphaFoldDB" id="A7VV48"/>
<keyword evidence="5" id="KW-0540">Nuclease</keyword>
<evidence type="ECO:0000313" key="6">
    <source>
        <dbReference type="EMBL" id="PEQ23671.1"/>
    </source>
</evidence>
<dbReference type="InterPro" id="IPR036390">
    <property type="entry name" value="WH_DNA-bd_sf"/>
</dbReference>
<dbReference type="REBASE" id="20229">
    <property type="entry name" value="CleDORF2452P"/>
</dbReference>
<evidence type="ECO:0000313" key="7">
    <source>
        <dbReference type="Proteomes" id="UP000003490"/>
    </source>
</evidence>
<dbReference type="Pfam" id="PF02981">
    <property type="entry name" value="FokI_D1"/>
    <property type="match status" value="1"/>
</dbReference>
<feature type="domain" description="FokI recognition" evidence="2">
    <location>
        <begin position="13"/>
        <end position="146"/>
    </location>
</feature>
<dbReference type="EMBL" id="NOXF01000012">
    <property type="protein sequence ID" value="PEQ23671.1"/>
    <property type="molecule type" value="Genomic_DNA"/>
</dbReference>
<keyword evidence="5" id="KW-0255">Endonuclease</keyword>
<reference evidence="6 8" key="3">
    <citation type="submission" date="2017-07" db="EMBL/GenBank/DDBJ databases">
        <title>Prevalence of linear plasmids in Cutibacterium (Propionibacterium) acnes isolates obtained from prostatic tissue.</title>
        <authorList>
            <person name="Davidsson S."/>
            <person name="Carlsson J."/>
            <person name="Molling P."/>
            <person name="Andren O."/>
            <person name="Andersson S.-O."/>
            <person name="Brzuszkiewicz E."/>
            <person name="Poehlein A."/>
            <person name="Al-Zeer M."/>
            <person name="Brinkmann V."/>
            <person name="Scavenius C."/>
            <person name="Nazipi S."/>
            <person name="Soderquist B."/>
            <person name="Bruggemann H."/>
        </authorList>
    </citation>
    <scope>NUCLEOTIDE SEQUENCE [LARGE SCALE GENOMIC DNA]</scope>
    <source>
        <strain evidence="6 8">DSM 753</strain>
    </source>
</reference>
<dbReference type="InterPro" id="IPR011335">
    <property type="entry name" value="Restrct_endonuc-II-like"/>
</dbReference>
<dbReference type="eggNOG" id="ENOG502Z8NJ">
    <property type="taxonomic scope" value="Bacteria"/>
</dbReference>
<gene>
    <name evidence="6" type="ORF">CH238_12595</name>
    <name evidence="5" type="ORF">CLOLEP_02453</name>
</gene>
<dbReference type="Gene3D" id="3.40.91.30">
    <property type="match status" value="1"/>
</dbReference>
<dbReference type="InterPro" id="IPR044945">
    <property type="entry name" value="FokI_dom_1_2"/>
</dbReference>
<dbReference type="CDD" id="cd22327">
    <property type="entry name" value="FokI_nuclease-like"/>
    <property type="match status" value="1"/>
</dbReference>
<keyword evidence="5" id="KW-0378">Hydrolase</keyword>
<sequence>MIHLIPTEAKRFRTFGWVQDPSDFRSLCDVVAIFDETSLKHQELAGQVIPALVEERDGRQRLLDALNQRPLRISYTDLVGTSFTPRSAARCNGIVQAAVRGQVRPFIGDWPADNFVRWAHALGFLRYGYQGDAFELTETGKALAQARTQGEELNSQEKELLTSAVLAYPPAVRILSLLGEGEGAHLTKFELGKQLGFVGEDGFTSLPQTVLVRSLASSKDAKEKNKMKTDWDGSSDKYARMIAKWLEKLGLVKQEAKPVTVTLAGRKYTESIGQSYVITGLGITALNRTLGKSRHKRIPKNVSFEMMATKGDDREYLRTRRTCVLKAVSEGKGRVSYTEIQKYLEALGLQEDEATIRDDVQGLIHIGLNIAAGERECVWKDEINDLILPVPKKLAKSSQSETKEKLREKLRNLPHEYLSLVDLAYDSKQNRLFEMKVIELLTEECGFQGLHLGGSRRPDGVLYTAGLTDNYGIILDTKAYSSGYSLPIAQADEMERYVRENQTRDELVNPNQWWENFENGLGTFYFLFVAGHFNGNVQAQLERISRNTGVLGAAASISQLLLLADAIRGGRMDRERLRHLMFQNEEFLLEQEL</sequence>
<dbReference type="CDD" id="cd00941">
    <property type="entry name" value="FokI_N"/>
    <property type="match status" value="1"/>
</dbReference>
<dbReference type="InterPro" id="IPR031655">
    <property type="entry name" value="FokI_D3"/>
</dbReference>
<dbReference type="Gene3D" id="1.10.10.10">
    <property type="entry name" value="Winged helix-like DNA-binding domain superfamily/Winged helix DNA-binding domain"/>
    <property type="match status" value="1"/>
</dbReference>
<dbReference type="InterPro" id="IPR004233">
    <property type="entry name" value="FokI_D2"/>
</dbReference>
<name>A7VV48_9FIRM</name>
<evidence type="ECO:0000313" key="5">
    <source>
        <dbReference type="EMBL" id="EDO60848.1"/>
    </source>
</evidence>
<feature type="domain" description="FokI cleavage" evidence="3">
    <location>
        <begin position="401"/>
        <end position="565"/>
    </location>
</feature>
<dbReference type="SUPFAM" id="SSF46785">
    <property type="entry name" value="Winged helix' DNA-binding domain"/>
    <property type="match status" value="3"/>
</dbReference>
<feature type="domain" description="FokI recognition" evidence="1">
    <location>
        <begin position="157"/>
        <end position="293"/>
    </location>
</feature>
<dbReference type="SUPFAM" id="SSF52980">
    <property type="entry name" value="Restriction endonuclease-like"/>
    <property type="match status" value="1"/>
</dbReference>
<keyword evidence="8" id="KW-1185">Reference proteome</keyword>
<dbReference type="GO" id="GO:0003677">
    <property type="term" value="F:DNA binding"/>
    <property type="evidence" value="ECO:0007669"/>
    <property type="project" value="InterPro"/>
</dbReference>
<evidence type="ECO:0000259" key="3">
    <source>
        <dbReference type="Pfam" id="PF09254"/>
    </source>
</evidence>
<feature type="domain" description="FokI D3" evidence="4">
    <location>
        <begin position="307"/>
        <end position="372"/>
    </location>
</feature>
<evidence type="ECO:0000259" key="1">
    <source>
        <dbReference type="Pfam" id="PF02980"/>
    </source>
</evidence>
<dbReference type="InterPro" id="IPR004234">
    <property type="entry name" value="FokI_D1"/>
</dbReference>
<reference evidence="5 7" key="1">
    <citation type="submission" date="2007-08" db="EMBL/GenBank/DDBJ databases">
        <title>Draft genome sequence of Clostridium leptum (DSM 753).</title>
        <authorList>
            <person name="Sudarsanam P."/>
            <person name="Ley R."/>
            <person name="Guruge J."/>
            <person name="Turnbaugh P.J."/>
            <person name="Mahowald M."/>
            <person name="Liep D."/>
            <person name="Gordon J."/>
        </authorList>
    </citation>
    <scope>NUCLEOTIDE SEQUENCE [LARGE SCALE GENOMIC DNA]</scope>
    <source>
        <strain evidence="5 7">DSM 753</strain>
    </source>
</reference>
<dbReference type="Gene3D" id="3.90.241.10">
    <property type="entry name" value="Foki Restriction Endonuclease, Chain A, domain 1"/>
    <property type="match status" value="1"/>
</dbReference>
<evidence type="ECO:0000313" key="8">
    <source>
        <dbReference type="Proteomes" id="UP000220611"/>
    </source>
</evidence>
<reference evidence="5 7" key="2">
    <citation type="submission" date="2007-08" db="EMBL/GenBank/DDBJ databases">
        <authorList>
            <person name="Fulton L."/>
            <person name="Clifton S."/>
            <person name="Fulton B."/>
            <person name="Xu J."/>
            <person name="Minx P."/>
            <person name="Pepin K.H."/>
            <person name="Johnson M."/>
            <person name="Thiruvilangam P."/>
            <person name="Bhonagiri V."/>
            <person name="Nash W.E."/>
            <person name="Wang C."/>
            <person name="Mardis E.R."/>
            <person name="Wilson R.K."/>
        </authorList>
    </citation>
    <scope>NUCLEOTIDE SEQUENCE [LARGE SCALE GENOMIC DNA]</scope>
    <source>
        <strain evidence="5 7">DSM 753</strain>
    </source>
</reference>
<dbReference type="InterPro" id="IPR015334">
    <property type="entry name" value="FokI_cleavage_dom"/>
</dbReference>
<dbReference type="Pfam" id="PF09254">
    <property type="entry name" value="FokI_cleav_dom"/>
    <property type="match status" value="1"/>
</dbReference>
<comment type="caution">
    <text evidence="5">The sequence shown here is derived from an EMBL/GenBank/DDBJ whole genome shotgun (WGS) entry which is preliminary data.</text>
</comment>
<dbReference type="Pfam" id="PF02980">
    <property type="entry name" value="FokI_dom_2"/>
    <property type="match status" value="1"/>
</dbReference>
<organism evidence="5 7">
    <name type="scientific">[Clostridium] leptum DSM 753</name>
    <dbReference type="NCBI Taxonomy" id="428125"/>
    <lineage>
        <taxon>Bacteria</taxon>
        <taxon>Bacillati</taxon>
        <taxon>Bacillota</taxon>
        <taxon>Clostridia</taxon>
        <taxon>Eubacteriales</taxon>
        <taxon>Oscillospiraceae</taxon>
        <taxon>Oscillospiraceae incertae sedis</taxon>
    </lineage>
</organism>
<dbReference type="Proteomes" id="UP000220611">
    <property type="component" value="Unassembled WGS sequence"/>
</dbReference>
<accession>A7VV48</accession>